<feature type="transmembrane region" description="Helical" evidence="2">
    <location>
        <begin position="6"/>
        <end position="22"/>
    </location>
</feature>
<organism evidence="3 4">
    <name type="scientific">Desulforamulus putei DSM 12395</name>
    <dbReference type="NCBI Taxonomy" id="1121429"/>
    <lineage>
        <taxon>Bacteria</taxon>
        <taxon>Bacillati</taxon>
        <taxon>Bacillota</taxon>
        <taxon>Clostridia</taxon>
        <taxon>Eubacteriales</taxon>
        <taxon>Peptococcaceae</taxon>
        <taxon>Desulforamulus</taxon>
    </lineage>
</organism>
<dbReference type="STRING" id="1121429.SAMN02745133_00830"/>
<evidence type="ECO:0000256" key="2">
    <source>
        <dbReference type="SAM" id="Phobius"/>
    </source>
</evidence>
<dbReference type="RefSeq" id="WP_073236152.1">
    <property type="nucleotide sequence ID" value="NZ_FQUY01000003.1"/>
</dbReference>
<keyword evidence="3" id="KW-0540">Nuclease</keyword>
<dbReference type="EMBL" id="FQUY01000003">
    <property type="protein sequence ID" value="SHE62870.1"/>
    <property type="molecule type" value="Genomic_DNA"/>
</dbReference>
<keyword evidence="2" id="KW-0472">Membrane</keyword>
<name>A0A1M4V1U0_9FIRM</name>
<keyword evidence="2" id="KW-1133">Transmembrane helix</keyword>
<dbReference type="GO" id="GO:0016787">
    <property type="term" value="F:hydrolase activity"/>
    <property type="evidence" value="ECO:0007669"/>
    <property type="project" value="UniProtKB-KW"/>
</dbReference>
<evidence type="ECO:0000256" key="1">
    <source>
        <dbReference type="ARBA" id="ARBA00022801"/>
    </source>
</evidence>
<dbReference type="InterPro" id="IPR011604">
    <property type="entry name" value="PDDEXK-like_dom_sf"/>
</dbReference>
<evidence type="ECO:0000313" key="4">
    <source>
        <dbReference type="Proteomes" id="UP000184148"/>
    </source>
</evidence>
<dbReference type="GO" id="GO:0004519">
    <property type="term" value="F:endonuclease activity"/>
    <property type="evidence" value="ECO:0007669"/>
    <property type="project" value="UniProtKB-KW"/>
</dbReference>
<proteinExistence type="predicted"/>
<keyword evidence="2" id="KW-0812">Transmembrane</keyword>
<keyword evidence="4" id="KW-1185">Reference proteome</keyword>
<dbReference type="AlphaFoldDB" id="A0A1M4V1U0"/>
<feature type="transmembrane region" description="Helical" evidence="2">
    <location>
        <begin position="152"/>
        <end position="169"/>
    </location>
</feature>
<dbReference type="InterPro" id="IPR011335">
    <property type="entry name" value="Restrct_endonuc-II-like"/>
</dbReference>
<keyword evidence="1" id="KW-0378">Hydrolase</keyword>
<dbReference type="SUPFAM" id="SSF52980">
    <property type="entry name" value="Restriction endonuclease-like"/>
    <property type="match status" value="1"/>
</dbReference>
<dbReference type="Proteomes" id="UP000184148">
    <property type="component" value="Unassembled WGS sequence"/>
</dbReference>
<dbReference type="Gene3D" id="3.90.320.10">
    <property type="match status" value="1"/>
</dbReference>
<accession>A0A1M4V1U0</accession>
<protein>
    <submittedName>
        <fullName evidence="3">Predicted endonuclease</fullName>
    </submittedName>
</protein>
<gene>
    <name evidence="3" type="ORF">SAMN02745133_00830</name>
</gene>
<sequence>MLPGDLLIVGIIIGAILIYNMIKMGQSYAARRRVLKAGKAEAAARRFLESEGYTILAVQERVPIVTKINGKPHKSHIQADLIVQKGNKVFVVDVKTGEVAQKPAAPENRRQLLEYFLVYRPDGVLVLDMDNQKIYRMEFQIKFPSSRGLNPLPYILSFCAGIIVTLLLIKGGTFS</sequence>
<reference evidence="4" key="1">
    <citation type="submission" date="2016-11" db="EMBL/GenBank/DDBJ databases">
        <authorList>
            <person name="Varghese N."/>
            <person name="Submissions S."/>
        </authorList>
    </citation>
    <scope>NUCLEOTIDE SEQUENCE [LARGE SCALE GENOMIC DNA]</scope>
    <source>
        <strain evidence="4">DSM 12395</strain>
    </source>
</reference>
<keyword evidence="3" id="KW-0255">Endonuclease</keyword>
<evidence type="ECO:0000313" key="3">
    <source>
        <dbReference type="EMBL" id="SHE62870.1"/>
    </source>
</evidence>
<dbReference type="OrthoDB" id="2082218at2"/>